<dbReference type="InterPro" id="IPR000792">
    <property type="entry name" value="Tscrpt_reg_LuxR_C"/>
</dbReference>
<feature type="modified residue" description="4-aspartylphosphate" evidence="7">
    <location>
        <position position="445"/>
    </location>
</feature>
<dbReference type="CDD" id="cd16917">
    <property type="entry name" value="HATPase_UhpB-NarQ-NarX-like"/>
    <property type="match status" value="1"/>
</dbReference>
<dbReference type="InterPro" id="IPR036890">
    <property type="entry name" value="HATPase_C_sf"/>
</dbReference>
<keyword evidence="8" id="KW-0175">Coiled coil</keyword>
<protein>
    <recommendedName>
        <fullName evidence="1">Stage 0 sporulation protein A homolog</fullName>
    </recommendedName>
</protein>
<feature type="transmembrane region" description="Helical" evidence="9">
    <location>
        <begin position="31"/>
        <end position="47"/>
    </location>
</feature>
<evidence type="ECO:0000259" key="10">
    <source>
        <dbReference type="PROSITE" id="PS50043"/>
    </source>
</evidence>
<dbReference type="GO" id="GO:0006355">
    <property type="term" value="P:regulation of DNA-templated transcription"/>
    <property type="evidence" value="ECO:0007669"/>
    <property type="project" value="InterPro"/>
</dbReference>
<keyword evidence="5" id="KW-0804">Transcription</keyword>
<evidence type="ECO:0000256" key="9">
    <source>
        <dbReference type="SAM" id="Phobius"/>
    </source>
</evidence>
<organism evidence="12 13">
    <name type="scientific">Lacrimispora xylanisolvens</name>
    <dbReference type="NCBI Taxonomy" id="384636"/>
    <lineage>
        <taxon>Bacteria</taxon>
        <taxon>Bacillati</taxon>
        <taxon>Bacillota</taxon>
        <taxon>Clostridia</taxon>
        <taxon>Lachnospirales</taxon>
        <taxon>Lachnospiraceae</taxon>
        <taxon>Lacrimispora</taxon>
    </lineage>
</organism>
<dbReference type="SUPFAM" id="SSF55874">
    <property type="entry name" value="ATPase domain of HSP90 chaperone/DNA topoisomerase II/histidine kinase"/>
    <property type="match status" value="1"/>
</dbReference>
<dbReference type="InterPro" id="IPR001789">
    <property type="entry name" value="Sig_transdc_resp-reg_receiver"/>
</dbReference>
<keyword evidence="2 7" id="KW-0597">Phosphoprotein</keyword>
<dbReference type="PROSITE" id="PS50043">
    <property type="entry name" value="HTH_LUXR_2"/>
    <property type="match status" value="1"/>
</dbReference>
<dbReference type="GO" id="GO:0016020">
    <property type="term" value="C:membrane"/>
    <property type="evidence" value="ECO:0007669"/>
    <property type="project" value="InterPro"/>
</dbReference>
<evidence type="ECO:0000256" key="8">
    <source>
        <dbReference type="SAM" id="Coils"/>
    </source>
</evidence>
<dbReference type="SMART" id="SM00448">
    <property type="entry name" value="REC"/>
    <property type="match status" value="1"/>
</dbReference>
<dbReference type="EMBL" id="PTJA01000002">
    <property type="protein sequence ID" value="PPK82323.1"/>
    <property type="molecule type" value="Genomic_DNA"/>
</dbReference>
<dbReference type="InterPro" id="IPR003594">
    <property type="entry name" value="HATPase_dom"/>
</dbReference>
<dbReference type="Gene3D" id="3.30.565.10">
    <property type="entry name" value="Histidine kinase-like ATPase, C-terminal domain"/>
    <property type="match status" value="1"/>
</dbReference>
<dbReference type="InterPro" id="IPR016032">
    <property type="entry name" value="Sig_transdc_resp-reg_C-effctor"/>
</dbReference>
<dbReference type="CDD" id="cd06170">
    <property type="entry name" value="LuxR_C_like"/>
    <property type="match status" value="1"/>
</dbReference>
<dbReference type="Gene3D" id="3.40.50.2300">
    <property type="match status" value="1"/>
</dbReference>
<feature type="domain" description="Response regulatory" evidence="11">
    <location>
        <begin position="394"/>
        <end position="510"/>
    </location>
</feature>
<gene>
    <name evidence="12" type="ORF">BXY41_1029</name>
</gene>
<dbReference type="GO" id="GO:0046983">
    <property type="term" value="F:protein dimerization activity"/>
    <property type="evidence" value="ECO:0007669"/>
    <property type="project" value="InterPro"/>
</dbReference>
<feature type="transmembrane region" description="Helical" evidence="9">
    <location>
        <begin position="106"/>
        <end position="125"/>
    </location>
</feature>
<feature type="transmembrane region" description="Helical" evidence="9">
    <location>
        <begin position="67"/>
        <end position="94"/>
    </location>
</feature>
<dbReference type="InterPro" id="IPR058245">
    <property type="entry name" value="NreC/VraR/RcsB-like_REC"/>
</dbReference>
<dbReference type="InterPro" id="IPR011006">
    <property type="entry name" value="CheY-like_superfamily"/>
</dbReference>
<comment type="function">
    <text evidence="6">May play the central regulatory role in sporulation. It may be an element of the effector pathway responsible for the activation of sporulation genes in response to nutritional stress. Spo0A may act in concert with spo0H (a sigma factor) to control the expression of some genes that are critical to the sporulation process.</text>
</comment>
<dbReference type="Pfam" id="PF02518">
    <property type="entry name" value="HATPase_c"/>
    <property type="match status" value="1"/>
</dbReference>
<evidence type="ECO:0000259" key="11">
    <source>
        <dbReference type="PROSITE" id="PS50110"/>
    </source>
</evidence>
<dbReference type="PANTHER" id="PTHR43214:SF24">
    <property type="entry name" value="TRANSCRIPTIONAL REGULATORY PROTEIN NARL-RELATED"/>
    <property type="match status" value="1"/>
</dbReference>
<dbReference type="SUPFAM" id="SSF46894">
    <property type="entry name" value="C-terminal effector domain of the bipartite response regulators"/>
    <property type="match status" value="1"/>
</dbReference>
<dbReference type="GO" id="GO:0003677">
    <property type="term" value="F:DNA binding"/>
    <property type="evidence" value="ECO:0007669"/>
    <property type="project" value="UniProtKB-KW"/>
</dbReference>
<keyword evidence="4 12" id="KW-0238">DNA-binding</keyword>
<feature type="transmembrane region" description="Helical" evidence="9">
    <location>
        <begin position="6"/>
        <end position="24"/>
    </location>
</feature>
<comment type="caution">
    <text evidence="12">The sequence shown here is derived from an EMBL/GenBank/DDBJ whole genome shotgun (WGS) entry which is preliminary data.</text>
</comment>
<dbReference type="PROSITE" id="PS50110">
    <property type="entry name" value="RESPONSE_REGULATORY"/>
    <property type="match status" value="1"/>
</dbReference>
<dbReference type="AlphaFoldDB" id="A0A2S6HWN1"/>
<proteinExistence type="predicted"/>
<keyword evidence="9" id="KW-0472">Membrane</keyword>
<dbReference type="PANTHER" id="PTHR43214">
    <property type="entry name" value="TWO-COMPONENT RESPONSE REGULATOR"/>
    <property type="match status" value="1"/>
</dbReference>
<dbReference type="Pfam" id="PF00072">
    <property type="entry name" value="Response_reg"/>
    <property type="match status" value="1"/>
</dbReference>
<reference evidence="12 13" key="1">
    <citation type="submission" date="2018-02" db="EMBL/GenBank/DDBJ databases">
        <title>Genomic Encyclopedia of Archaeal and Bacterial Type Strains, Phase II (KMG-II): from individual species to whole genera.</title>
        <authorList>
            <person name="Goeker M."/>
        </authorList>
    </citation>
    <scope>NUCLEOTIDE SEQUENCE [LARGE SCALE GENOMIC DNA]</scope>
    <source>
        <strain evidence="12 13">DSM 3808</strain>
    </source>
</reference>
<dbReference type="InterPro" id="IPR039420">
    <property type="entry name" value="WalR-like"/>
</dbReference>
<keyword evidence="9" id="KW-1133">Transmembrane helix</keyword>
<dbReference type="GO" id="GO:0000155">
    <property type="term" value="F:phosphorelay sensor kinase activity"/>
    <property type="evidence" value="ECO:0007669"/>
    <property type="project" value="InterPro"/>
</dbReference>
<sequence length="619" mass="70585">MKINKYNSLIIKAFFSVLVYINIFAAGRDRIIVLIILYTLSTCNDFYRKKELRNNNPEVTWDTKAIASILFSMGTACILKYIAGTYIYIYIILIELLFYDRKQIPANLLGLYGVSYLLTDLGRFLKEGSTETAWSYVGYDIVYFLIGVFICILIMEQIKQKEKLELLNHQLNEKNELLKQQQQLNEELARSREREAIAQELHDSIGHTLVAVKMYVKVLEKYIAINPEKEKEILSSLNEVIQDSILQLRNTVYRLKENSKYSDLKAALEQLIQSIVQTESQEIHLDCDERIDKVDLGLKEDIYKLIRESITNSMKYSDAKHIWIALTMTDGGLEFSVKDDGVGADTIHKSYGILGIEERMKKWNGVCTLNSTENNGFSLKVEIKFSQEERFGDSNNNTDDQPIIRHGLRYVIGLDSELKLVEEAADGIDLIDKMEQLSCDVILMDIRMPRMDGVEATLMAKKKYPDVKVLILTTFEDEEYIFHALENGADGYLLKDSDPDDLIHAIKTIAKGGMLLHPRVTETVVSALRLNKGGIGADEPDANPVTENSGKRPEVLQELTSREFEIACMVMQGNTNREIASKVFVSEGTVKNHVTKILDKLGMENRKQLMVYMTKVMDN</sequence>
<accession>A0A2S6HWN1</accession>
<dbReference type="PRINTS" id="PR00038">
    <property type="entry name" value="HTHLUXR"/>
</dbReference>
<dbReference type="SMART" id="SM00421">
    <property type="entry name" value="HTH_LUXR"/>
    <property type="match status" value="1"/>
</dbReference>
<feature type="domain" description="HTH luxR-type" evidence="10">
    <location>
        <begin position="552"/>
        <end position="617"/>
    </location>
</feature>
<dbReference type="Gene3D" id="1.20.5.1930">
    <property type="match status" value="1"/>
</dbReference>
<keyword evidence="3" id="KW-0805">Transcription regulation</keyword>
<dbReference type="CDD" id="cd17535">
    <property type="entry name" value="REC_NarL-like"/>
    <property type="match status" value="1"/>
</dbReference>
<dbReference type="Pfam" id="PF00196">
    <property type="entry name" value="GerE"/>
    <property type="match status" value="1"/>
</dbReference>
<evidence type="ECO:0000256" key="2">
    <source>
        <dbReference type="ARBA" id="ARBA00022553"/>
    </source>
</evidence>
<name>A0A2S6HWN1_9FIRM</name>
<feature type="coiled-coil region" evidence="8">
    <location>
        <begin position="154"/>
        <end position="201"/>
    </location>
</feature>
<keyword evidence="9" id="KW-0812">Transmembrane</keyword>
<dbReference type="Pfam" id="PF07730">
    <property type="entry name" value="HisKA_3"/>
    <property type="match status" value="1"/>
</dbReference>
<evidence type="ECO:0000256" key="5">
    <source>
        <dbReference type="ARBA" id="ARBA00023163"/>
    </source>
</evidence>
<evidence type="ECO:0000256" key="4">
    <source>
        <dbReference type="ARBA" id="ARBA00023125"/>
    </source>
</evidence>
<dbReference type="InterPro" id="IPR011712">
    <property type="entry name" value="Sig_transdc_His_kin_sub3_dim/P"/>
</dbReference>
<feature type="transmembrane region" description="Helical" evidence="9">
    <location>
        <begin position="137"/>
        <end position="155"/>
    </location>
</feature>
<evidence type="ECO:0000313" key="13">
    <source>
        <dbReference type="Proteomes" id="UP000237749"/>
    </source>
</evidence>
<dbReference type="RefSeq" id="WP_170072182.1">
    <property type="nucleotide sequence ID" value="NZ_PTJA01000002.1"/>
</dbReference>
<evidence type="ECO:0000256" key="6">
    <source>
        <dbReference type="ARBA" id="ARBA00024867"/>
    </source>
</evidence>
<evidence type="ECO:0000256" key="3">
    <source>
        <dbReference type="ARBA" id="ARBA00023015"/>
    </source>
</evidence>
<keyword evidence="13" id="KW-1185">Reference proteome</keyword>
<evidence type="ECO:0000313" key="12">
    <source>
        <dbReference type="EMBL" id="PPK82323.1"/>
    </source>
</evidence>
<dbReference type="Proteomes" id="UP000237749">
    <property type="component" value="Unassembled WGS sequence"/>
</dbReference>
<evidence type="ECO:0000256" key="1">
    <source>
        <dbReference type="ARBA" id="ARBA00018672"/>
    </source>
</evidence>
<evidence type="ECO:0000256" key="7">
    <source>
        <dbReference type="PROSITE-ProRule" id="PRU00169"/>
    </source>
</evidence>
<dbReference type="SUPFAM" id="SSF52172">
    <property type="entry name" value="CheY-like"/>
    <property type="match status" value="1"/>
</dbReference>